<dbReference type="RefSeq" id="WP_094788530.1">
    <property type="nucleotide sequence ID" value="NZ_NDXW01000001.1"/>
</dbReference>
<evidence type="ECO:0000313" key="2">
    <source>
        <dbReference type="EMBL" id="RDH45592.1"/>
    </source>
</evidence>
<dbReference type="InterPro" id="IPR052735">
    <property type="entry name" value="NAD_biosynth-regulator"/>
</dbReference>
<dbReference type="Gene3D" id="3.40.50.300">
    <property type="entry name" value="P-loop containing nucleotide triphosphate hydrolases"/>
    <property type="match status" value="1"/>
</dbReference>
<dbReference type="PANTHER" id="PTHR37512">
    <property type="entry name" value="TRIFUNCTIONAL NAD BIOSYNTHESIS/REGULATOR PROTEIN NADR"/>
    <property type="match status" value="1"/>
</dbReference>
<feature type="domain" description="NadR/Ttd14 AAA" evidence="1">
    <location>
        <begin position="136"/>
        <end position="298"/>
    </location>
</feature>
<name>A0A4P9VTK9_9GAMM</name>
<dbReference type="Pfam" id="PF13521">
    <property type="entry name" value="AAA_28"/>
    <property type="match status" value="1"/>
</dbReference>
<dbReference type="SUPFAM" id="SSF52540">
    <property type="entry name" value="P-loop containing nucleoside triphosphate hydrolases"/>
    <property type="match status" value="1"/>
</dbReference>
<evidence type="ECO:0000259" key="1">
    <source>
        <dbReference type="Pfam" id="PF13521"/>
    </source>
</evidence>
<sequence length="316" mass="36102">MNSSQYNEVKPSNHSSLAARGYFDVVLLPDERSLLPNQRQFLYLLGHELADQVVWIKNSSEAEHYSQISSQANSQVKSQNRTVGLVCLNPEHVQWATNNRLVVIPFLSQRIPAYPFCSESQQPLLTTPQAHRVLPRILVLGPESSGKSTLVDYLEDTIGSQVKLSVVPEYIRDYYDMLGHIALDYEQVAVSGLVQYALEKVFASFQASGLLIVDTNCATTCFWSQILYGQYPEWLWQYALGQNYTLCCVLRPDLPWQPDPQRCQPEQSDREHFFSQCLDYAQQISRKVLILEGQGETRYTLLMREITQLISVERTS</sequence>
<keyword evidence="3" id="KW-1185">Reference proteome</keyword>
<comment type="caution">
    <text evidence="2">The sequence shown here is derived from an EMBL/GenBank/DDBJ whole genome shotgun (WGS) entry which is preliminary data.</text>
</comment>
<organism evidence="2 3">
    <name type="scientific">Zooshikella ganghwensis</name>
    <dbReference type="NCBI Taxonomy" id="202772"/>
    <lineage>
        <taxon>Bacteria</taxon>
        <taxon>Pseudomonadati</taxon>
        <taxon>Pseudomonadota</taxon>
        <taxon>Gammaproteobacteria</taxon>
        <taxon>Oceanospirillales</taxon>
        <taxon>Zooshikellaceae</taxon>
        <taxon>Zooshikella</taxon>
    </lineage>
</organism>
<dbReference type="Proteomes" id="UP000257039">
    <property type="component" value="Unassembled WGS sequence"/>
</dbReference>
<dbReference type="AlphaFoldDB" id="A0A4P9VTK9"/>
<reference evidence="2 3" key="1">
    <citation type="submission" date="2017-04" db="EMBL/GenBank/DDBJ databases">
        <title>Draft genome sequence of Zooshikella ganghwensis VG4 isolated from Red Sea sediments.</title>
        <authorList>
            <person name="Rehman Z."/>
            <person name="Alam I."/>
            <person name="Kamau A."/>
            <person name="Bajic V."/>
            <person name="Leiknes T."/>
        </authorList>
    </citation>
    <scope>NUCLEOTIDE SEQUENCE [LARGE SCALE GENOMIC DNA]</scope>
    <source>
        <strain evidence="2 3">VG4</strain>
    </source>
</reference>
<dbReference type="InterPro" id="IPR038727">
    <property type="entry name" value="NadR/Ttd14_AAA_dom"/>
</dbReference>
<accession>A0A4P9VTK9</accession>
<proteinExistence type="predicted"/>
<protein>
    <recommendedName>
        <fullName evidence="1">NadR/Ttd14 AAA domain-containing protein</fullName>
    </recommendedName>
</protein>
<dbReference type="EMBL" id="NDXW01000001">
    <property type="protein sequence ID" value="RDH45592.1"/>
    <property type="molecule type" value="Genomic_DNA"/>
</dbReference>
<evidence type="ECO:0000313" key="3">
    <source>
        <dbReference type="Proteomes" id="UP000257039"/>
    </source>
</evidence>
<gene>
    <name evidence="2" type="ORF">B9G39_20240</name>
</gene>
<dbReference type="PANTHER" id="PTHR37512:SF1">
    <property type="entry name" value="NADR_TTD14 AAA DOMAIN-CONTAINING PROTEIN"/>
    <property type="match status" value="1"/>
</dbReference>
<dbReference type="InterPro" id="IPR027417">
    <property type="entry name" value="P-loop_NTPase"/>
</dbReference>